<protein>
    <submittedName>
        <fullName evidence="1">Uncharacterized protein</fullName>
    </submittedName>
</protein>
<dbReference type="AlphaFoldDB" id="A0A0A9U035"/>
<reference evidence="1" key="1">
    <citation type="submission" date="2014-09" db="EMBL/GenBank/DDBJ databases">
        <authorList>
            <person name="Magalhaes I.L.F."/>
            <person name="Oliveira U."/>
            <person name="Santos F.R."/>
            <person name="Vidigal T.H.D.A."/>
            <person name="Brescovit A.D."/>
            <person name="Santos A.J."/>
        </authorList>
    </citation>
    <scope>NUCLEOTIDE SEQUENCE</scope>
    <source>
        <tissue evidence="1">Shoot tissue taken approximately 20 cm above the soil surface</tissue>
    </source>
</reference>
<name>A0A0A9U035_ARUDO</name>
<proteinExistence type="predicted"/>
<organism evidence="1">
    <name type="scientific">Arundo donax</name>
    <name type="common">Giant reed</name>
    <name type="synonym">Donax arundinaceus</name>
    <dbReference type="NCBI Taxonomy" id="35708"/>
    <lineage>
        <taxon>Eukaryota</taxon>
        <taxon>Viridiplantae</taxon>
        <taxon>Streptophyta</taxon>
        <taxon>Embryophyta</taxon>
        <taxon>Tracheophyta</taxon>
        <taxon>Spermatophyta</taxon>
        <taxon>Magnoliopsida</taxon>
        <taxon>Liliopsida</taxon>
        <taxon>Poales</taxon>
        <taxon>Poaceae</taxon>
        <taxon>PACMAD clade</taxon>
        <taxon>Arundinoideae</taxon>
        <taxon>Arundineae</taxon>
        <taxon>Arundo</taxon>
    </lineage>
</organism>
<evidence type="ECO:0000313" key="1">
    <source>
        <dbReference type="EMBL" id="JAD15409.1"/>
    </source>
</evidence>
<accession>A0A0A9U035</accession>
<reference evidence="1" key="2">
    <citation type="journal article" date="2015" name="Data Brief">
        <title>Shoot transcriptome of the giant reed, Arundo donax.</title>
        <authorList>
            <person name="Barrero R.A."/>
            <person name="Guerrero F.D."/>
            <person name="Moolhuijzen P."/>
            <person name="Goolsby J.A."/>
            <person name="Tidwell J."/>
            <person name="Bellgard S.E."/>
            <person name="Bellgard M.I."/>
        </authorList>
    </citation>
    <scope>NUCLEOTIDE SEQUENCE</scope>
    <source>
        <tissue evidence="1">Shoot tissue taken approximately 20 cm above the soil surface</tissue>
    </source>
</reference>
<sequence>MYSPVRAYAPAQHFENRVNK</sequence>
<dbReference type="EMBL" id="GBRH01282486">
    <property type="protein sequence ID" value="JAD15409.1"/>
    <property type="molecule type" value="Transcribed_RNA"/>
</dbReference>